<dbReference type="Pfam" id="PF18389">
    <property type="entry name" value="TrmO_C"/>
    <property type="match status" value="1"/>
</dbReference>
<keyword evidence="4" id="KW-0808">Transferase</keyword>
<dbReference type="EC" id="2.1.1.-" evidence="4"/>
<dbReference type="FunFam" id="2.40.30.70:FF:000001">
    <property type="entry name" value="tRNA (N6-threonylcarbamoyladenosine(37)-N6)-methyltransferase TrmO"/>
    <property type="match status" value="1"/>
</dbReference>
<keyword evidence="1" id="KW-0949">S-adenosyl-L-methionine</keyword>
<dbReference type="GO" id="GO:0089715">
    <property type="term" value="F:tRNA (L-threonylcarbamoyladenosine(37)-C2) methyltransferase activity"/>
    <property type="evidence" value="ECO:0007669"/>
    <property type="project" value="TreeGrafter"/>
</dbReference>
<dbReference type="AlphaFoldDB" id="A0A1R4B1A4"/>
<proteinExistence type="inferred from homology"/>
<dbReference type="InterPro" id="IPR023368">
    <property type="entry name" value="UPF0066_cons_site"/>
</dbReference>
<feature type="domain" description="TsaA-like" evidence="3">
    <location>
        <begin position="20"/>
        <end position="161"/>
    </location>
</feature>
<dbReference type="PANTHER" id="PTHR12818:SF0">
    <property type="entry name" value="TRNA (ADENINE(37)-N6)-METHYLTRANSFERASE"/>
    <property type="match status" value="1"/>
</dbReference>
<comment type="similarity">
    <text evidence="2">Belongs to the tRNA methyltransferase O family.</text>
</comment>
<dbReference type="EMBL" id="FUFT01000002">
    <property type="protein sequence ID" value="SJL82657.1"/>
    <property type="molecule type" value="Genomic_DNA"/>
</dbReference>
<dbReference type="PROSITE" id="PS01318">
    <property type="entry name" value="TSAA_1"/>
    <property type="match status" value="1"/>
</dbReference>
<dbReference type="SUPFAM" id="SSF118196">
    <property type="entry name" value="YaeB-like"/>
    <property type="match status" value="1"/>
</dbReference>
<evidence type="ECO:0000313" key="4">
    <source>
        <dbReference type="EMBL" id="SJL82657.1"/>
    </source>
</evidence>
<dbReference type="InterPro" id="IPR036414">
    <property type="entry name" value="YaeB_N_sf"/>
</dbReference>
<dbReference type="Gene3D" id="2.40.30.70">
    <property type="entry name" value="YaeB-like"/>
    <property type="match status" value="1"/>
</dbReference>
<evidence type="ECO:0000259" key="3">
    <source>
        <dbReference type="PROSITE" id="PS51668"/>
    </source>
</evidence>
<keyword evidence="5" id="KW-1185">Reference proteome</keyword>
<dbReference type="Pfam" id="PF01980">
    <property type="entry name" value="TrmO_N"/>
    <property type="match status" value="1"/>
</dbReference>
<dbReference type="Proteomes" id="UP000189475">
    <property type="component" value="Unassembled WGS sequence"/>
</dbReference>
<evidence type="ECO:0000256" key="1">
    <source>
        <dbReference type="ARBA" id="ARBA00022691"/>
    </source>
</evidence>
<dbReference type="CDD" id="cd09281">
    <property type="entry name" value="UPF0066"/>
    <property type="match status" value="1"/>
</dbReference>
<dbReference type="NCBIfam" id="TIGR00104">
    <property type="entry name" value="tRNA_TsaA"/>
    <property type="match status" value="1"/>
</dbReference>
<sequence>MCAILLRNLSFIIVSLMHNIAPIGWIESPYKEKFAVPRQPRLVPAANARIRLDGELNCAESVRGIEQFSHIWLLFLFDQNLAKGWKPTVRPPRLGGNERIGVFASRSTFRPNGIGMSAVQLNGITQVGEQHYIDVGSVDLVDGTPIIDIKPYIPYSDAIASAQGGYADSEPLTLPVTFSEHAQLALHSLPERQTIQKVIEQVLAQDPRPAYKKNKPDDKQYAVNLYSLNVKFIVMDNFVRVTAIEPF</sequence>
<keyword evidence="4" id="KW-0489">Methyltransferase</keyword>
<protein>
    <submittedName>
        <fullName evidence="4">Putative tRNA (Adenine(37)-N6)-methyltransferase</fullName>
        <ecNumber evidence="4">2.1.1.-</ecNumber>
    </submittedName>
</protein>
<dbReference type="InterPro" id="IPR036413">
    <property type="entry name" value="YaeB-like_sf"/>
</dbReference>
<dbReference type="InterPro" id="IPR041369">
    <property type="entry name" value="TrmO_C"/>
</dbReference>
<dbReference type="InterPro" id="IPR040372">
    <property type="entry name" value="YaeB-like"/>
</dbReference>
<dbReference type="Gene3D" id="3.30.2310.10">
    <property type="entry name" value="YaeB-like"/>
    <property type="match status" value="1"/>
</dbReference>
<organism evidence="4 5">
    <name type="scientific">Vibrio palustris</name>
    <dbReference type="NCBI Taxonomy" id="1918946"/>
    <lineage>
        <taxon>Bacteria</taxon>
        <taxon>Pseudomonadati</taxon>
        <taxon>Pseudomonadota</taxon>
        <taxon>Gammaproteobacteria</taxon>
        <taxon>Vibrionales</taxon>
        <taxon>Vibrionaceae</taxon>
        <taxon>Vibrio</taxon>
    </lineage>
</organism>
<gene>
    <name evidence="4" type="primary">tsaA_1</name>
    <name evidence="4" type="ORF">VPAL9027_00588</name>
</gene>
<name>A0A1R4B1A4_9VIBR</name>
<dbReference type="PROSITE" id="PS51668">
    <property type="entry name" value="TSAA_2"/>
    <property type="match status" value="1"/>
</dbReference>
<dbReference type="InterPro" id="IPR023370">
    <property type="entry name" value="TrmO-like_N"/>
</dbReference>
<evidence type="ECO:0000313" key="5">
    <source>
        <dbReference type="Proteomes" id="UP000189475"/>
    </source>
</evidence>
<dbReference type="PANTHER" id="PTHR12818">
    <property type="entry name" value="TRNA (ADENINE(37)-N6)-METHYLTRANSFERASE"/>
    <property type="match status" value="1"/>
</dbReference>
<dbReference type="GO" id="GO:0032259">
    <property type="term" value="P:methylation"/>
    <property type="evidence" value="ECO:0007669"/>
    <property type="project" value="UniProtKB-KW"/>
</dbReference>
<evidence type="ECO:0000256" key="2">
    <source>
        <dbReference type="ARBA" id="ARBA00033753"/>
    </source>
</evidence>
<accession>A0A1R4B1A4</accession>
<reference evidence="4 5" key="1">
    <citation type="submission" date="2017-02" db="EMBL/GenBank/DDBJ databases">
        <authorList>
            <person name="Peterson S.W."/>
        </authorList>
    </citation>
    <scope>NUCLEOTIDE SEQUENCE [LARGE SCALE GENOMIC DNA]</scope>
    <source>
        <strain evidence="4 5">CECT 9027</strain>
    </source>
</reference>
<dbReference type="STRING" id="1918946.VPAL9027_00588"/>